<keyword evidence="5 10" id="KW-0067">ATP-binding</keyword>
<keyword evidence="3" id="KW-1003">Cell membrane</keyword>
<sequence>MKPMIHVENLVKTFKGNVQAVKGVSFDVEEGEFFSFLGPNGAGKSTTIQMITTLLKPTSGRAEIAGFDVMNEPEQIRRVIGVALQETGIDPQLTARELLEIQGKLFGFQSSMARKRADELLELVGLTEDAHRKCGKYSGGMRRRLDLALTLVQRPKVLFLDEPTTGLDPYNRKLIWEEIRSLNKEKGTTIFLTTQYLEEADELADRISIINEGKIVASGTQENLKASIGKDVIDLVFTTEEEAMRASALLARLAGDEKHTGPDLRLFVEKGTAKLPEIIRLLDQESITPTTLNVSPPSLDDVFLNLTGHSIQTEKLKREESYA</sequence>
<keyword evidence="6" id="KW-1278">Translocase</keyword>
<feature type="domain" description="ABC transporter" evidence="9">
    <location>
        <begin position="5"/>
        <end position="237"/>
    </location>
</feature>
<proteinExistence type="inferred from homology"/>
<evidence type="ECO:0000259" key="9">
    <source>
        <dbReference type="PROSITE" id="PS50893"/>
    </source>
</evidence>
<dbReference type="PROSITE" id="PS50893">
    <property type="entry name" value="ABC_TRANSPORTER_2"/>
    <property type="match status" value="1"/>
</dbReference>
<dbReference type="InterPro" id="IPR003439">
    <property type="entry name" value="ABC_transporter-like_ATP-bd"/>
</dbReference>
<dbReference type="PANTHER" id="PTHR42711:SF19">
    <property type="entry name" value="DOXORUBICIN RESISTANCE ATP-BINDING PROTEIN DRRA"/>
    <property type="match status" value="1"/>
</dbReference>
<name>A0ABQ3N3D4_9BACI</name>
<dbReference type="EMBL" id="BNDS01000005">
    <property type="protein sequence ID" value="GHH98082.1"/>
    <property type="molecule type" value="Genomic_DNA"/>
</dbReference>
<dbReference type="InterPro" id="IPR003593">
    <property type="entry name" value="AAA+_ATPase"/>
</dbReference>
<evidence type="ECO:0000256" key="2">
    <source>
        <dbReference type="ARBA" id="ARBA00022448"/>
    </source>
</evidence>
<dbReference type="InterPro" id="IPR005894">
    <property type="entry name" value="DrrA"/>
</dbReference>
<dbReference type="SMART" id="SM00382">
    <property type="entry name" value="AAA"/>
    <property type="match status" value="1"/>
</dbReference>
<keyword evidence="11" id="KW-1185">Reference proteome</keyword>
<dbReference type="InterPro" id="IPR027417">
    <property type="entry name" value="P-loop_NTPase"/>
</dbReference>
<evidence type="ECO:0000313" key="10">
    <source>
        <dbReference type="EMBL" id="GHH98082.1"/>
    </source>
</evidence>
<dbReference type="Proteomes" id="UP000637074">
    <property type="component" value="Unassembled WGS sequence"/>
</dbReference>
<dbReference type="PROSITE" id="PS00211">
    <property type="entry name" value="ABC_TRANSPORTER_1"/>
    <property type="match status" value="1"/>
</dbReference>
<evidence type="ECO:0000256" key="6">
    <source>
        <dbReference type="ARBA" id="ARBA00022967"/>
    </source>
</evidence>
<comment type="subcellular location">
    <subcellularLocation>
        <location evidence="1">Cell membrane</location>
        <topology evidence="1">Peripheral membrane protein</topology>
        <orientation evidence="1">Cytoplasmic side</orientation>
    </subcellularLocation>
</comment>
<reference evidence="10 11" key="1">
    <citation type="journal article" date="2022" name="Int. J. Syst. Evol. Microbiol.">
        <title>Neobacillus kokaensis sp. nov., isolated from soil.</title>
        <authorList>
            <person name="Yuki K."/>
            <person name="Matsubara H."/>
            <person name="Yamaguchi S."/>
        </authorList>
    </citation>
    <scope>NUCLEOTIDE SEQUENCE [LARGE SCALE GENOMIC DNA]</scope>
    <source>
        <strain evidence="10 11">LOB 377</strain>
    </source>
</reference>
<dbReference type="Gene3D" id="3.40.50.300">
    <property type="entry name" value="P-loop containing nucleotide triphosphate hydrolases"/>
    <property type="match status" value="1"/>
</dbReference>
<keyword evidence="4" id="KW-0547">Nucleotide-binding</keyword>
<dbReference type="Pfam" id="PF00005">
    <property type="entry name" value="ABC_tran"/>
    <property type="match status" value="1"/>
</dbReference>
<evidence type="ECO:0000256" key="3">
    <source>
        <dbReference type="ARBA" id="ARBA00022475"/>
    </source>
</evidence>
<evidence type="ECO:0000256" key="4">
    <source>
        <dbReference type="ARBA" id="ARBA00022741"/>
    </source>
</evidence>
<evidence type="ECO:0000256" key="7">
    <source>
        <dbReference type="ARBA" id="ARBA00023136"/>
    </source>
</evidence>
<keyword evidence="7" id="KW-0472">Membrane</keyword>
<evidence type="ECO:0000256" key="1">
    <source>
        <dbReference type="ARBA" id="ARBA00004413"/>
    </source>
</evidence>
<dbReference type="InterPro" id="IPR017871">
    <property type="entry name" value="ABC_transporter-like_CS"/>
</dbReference>
<dbReference type="NCBIfam" id="TIGR01188">
    <property type="entry name" value="drrA"/>
    <property type="match status" value="1"/>
</dbReference>
<accession>A0ABQ3N3D4</accession>
<dbReference type="InterPro" id="IPR050763">
    <property type="entry name" value="ABC_transporter_ATP-binding"/>
</dbReference>
<evidence type="ECO:0000313" key="11">
    <source>
        <dbReference type="Proteomes" id="UP000637074"/>
    </source>
</evidence>
<dbReference type="PANTHER" id="PTHR42711">
    <property type="entry name" value="ABC TRANSPORTER ATP-BINDING PROTEIN"/>
    <property type="match status" value="1"/>
</dbReference>
<comment type="caution">
    <text evidence="10">The sequence shown here is derived from an EMBL/GenBank/DDBJ whole genome shotgun (WGS) entry which is preliminary data.</text>
</comment>
<dbReference type="GO" id="GO:0005524">
    <property type="term" value="F:ATP binding"/>
    <property type="evidence" value="ECO:0007669"/>
    <property type="project" value="UniProtKB-KW"/>
</dbReference>
<keyword evidence="2" id="KW-0813">Transport</keyword>
<evidence type="ECO:0000256" key="8">
    <source>
        <dbReference type="ARBA" id="ARBA00049985"/>
    </source>
</evidence>
<evidence type="ECO:0000256" key="5">
    <source>
        <dbReference type="ARBA" id="ARBA00022840"/>
    </source>
</evidence>
<dbReference type="InterPro" id="IPR025302">
    <property type="entry name" value="DrrA1/2-like_C"/>
</dbReference>
<dbReference type="Pfam" id="PF13732">
    <property type="entry name" value="DrrA1-3_C"/>
    <property type="match status" value="1"/>
</dbReference>
<organism evidence="10 11">
    <name type="scientific">Neobacillus kokaensis</name>
    <dbReference type="NCBI Taxonomy" id="2759023"/>
    <lineage>
        <taxon>Bacteria</taxon>
        <taxon>Bacillati</taxon>
        <taxon>Bacillota</taxon>
        <taxon>Bacilli</taxon>
        <taxon>Bacillales</taxon>
        <taxon>Bacillaceae</taxon>
        <taxon>Neobacillus</taxon>
    </lineage>
</organism>
<dbReference type="SUPFAM" id="SSF52540">
    <property type="entry name" value="P-loop containing nucleoside triphosphate hydrolases"/>
    <property type="match status" value="1"/>
</dbReference>
<protein>
    <submittedName>
        <fullName evidence="10">Daunorubicin resistance protein DrrA family ABC transporter ATP-binding protein</fullName>
    </submittedName>
</protein>
<gene>
    <name evidence="10" type="ORF">AM1BK_16250</name>
</gene>
<comment type="similarity">
    <text evidence="8">Belongs to the ABC transporter superfamily. Drug exporter-1 (DrugE1) (TC 3.A.1.105) family.</text>
</comment>